<dbReference type="OrthoDB" id="2119945at2759"/>
<dbReference type="EMBL" id="KV454426">
    <property type="protein sequence ID" value="ODQ82229.1"/>
    <property type="molecule type" value="Genomic_DNA"/>
</dbReference>
<evidence type="ECO:0000313" key="2">
    <source>
        <dbReference type="EMBL" id="ODQ82229.1"/>
    </source>
</evidence>
<sequence>MPTPDDPILSTPSVEGVETLHTAHVDAKSDVTLDGTLKRLRISAASSYESDAYEFIPVNSNKPVVFVTQIGRFEVFVNIRHFQGMPEHDNGSVYNKADLSEEEIAKQPNLEIIVHFTPSAPLSGDQLLFGNDFTYSIKPYIPTTLLTAGLKFFSWFIDASTQGDVTSDKPYIYGSALSSFNKIDYADINKETKTTGSRIDTENLHELSTHDLKIPEAPSKRSKFFAQQKHQAHFSYEKDMTYEFEFNTNFIKLQDSQFAVSIPMYGSRTFDVNVLDYLNDTFNNVNFVVKAKSKDGVYDVGTGNLGVVIKFELL</sequence>
<dbReference type="AlphaFoldDB" id="A0A1E3QX03"/>
<dbReference type="PANTHER" id="PTHR34826:SF2">
    <property type="entry name" value="UPF0590 PROTEIN C409.17C"/>
    <property type="match status" value="1"/>
</dbReference>
<dbReference type="RefSeq" id="XP_018987557.1">
    <property type="nucleotide sequence ID" value="XM_019132177.1"/>
</dbReference>
<accession>A0A1E3QX03</accession>
<reference evidence="3" key="1">
    <citation type="submission" date="2016-05" db="EMBL/GenBank/DDBJ databases">
        <title>Comparative genomics of biotechnologically important yeasts.</title>
        <authorList>
            <consortium name="DOE Joint Genome Institute"/>
            <person name="Riley R."/>
            <person name="Haridas S."/>
            <person name="Wolfe K.H."/>
            <person name="Lopes M.R."/>
            <person name="Hittinger C.T."/>
            <person name="Goker M."/>
            <person name="Salamov A."/>
            <person name="Wisecaver J."/>
            <person name="Long T.M."/>
            <person name="Aerts A.L."/>
            <person name="Barry K."/>
            <person name="Choi C."/>
            <person name="Clum A."/>
            <person name="Coughlan A.Y."/>
            <person name="Deshpande S."/>
            <person name="Douglass A.P."/>
            <person name="Hanson S.J."/>
            <person name="Klenk H.-P."/>
            <person name="Labutti K."/>
            <person name="Lapidus A."/>
            <person name="Lindquist E."/>
            <person name="Lipzen A."/>
            <person name="Meier-Kolthoff J.P."/>
            <person name="Ohm R.A."/>
            <person name="Otillar R.P."/>
            <person name="Pangilinan J."/>
            <person name="Peng Y."/>
            <person name="Rokas A."/>
            <person name="Rosa C.A."/>
            <person name="Scheuner C."/>
            <person name="Sibirny A.A."/>
            <person name="Slot J.C."/>
            <person name="Stielow J.B."/>
            <person name="Sun H."/>
            <person name="Kurtzman C.P."/>
            <person name="Blackwell M."/>
            <person name="Grigoriev I.V."/>
            <person name="Jeffries T.W."/>
        </authorList>
    </citation>
    <scope>NUCLEOTIDE SEQUENCE [LARGE SCALE GENOMIC DNA]</scope>
    <source>
        <strain evidence="3">NRRL Y-12698</strain>
    </source>
</reference>
<keyword evidence="3" id="KW-1185">Reference proteome</keyword>
<proteinExistence type="predicted"/>
<dbReference type="PANTHER" id="PTHR34826">
    <property type="entry name" value="UPF0590 PROTEIN C409.17C"/>
    <property type="match status" value="1"/>
</dbReference>
<dbReference type="STRING" id="984486.A0A1E3QX03"/>
<evidence type="ECO:0000313" key="3">
    <source>
        <dbReference type="Proteomes" id="UP000094336"/>
    </source>
</evidence>
<name>A0A1E3QX03_9ASCO</name>
<organism evidence="2 3">
    <name type="scientific">Babjeviella inositovora NRRL Y-12698</name>
    <dbReference type="NCBI Taxonomy" id="984486"/>
    <lineage>
        <taxon>Eukaryota</taxon>
        <taxon>Fungi</taxon>
        <taxon>Dikarya</taxon>
        <taxon>Ascomycota</taxon>
        <taxon>Saccharomycotina</taxon>
        <taxon>Pichiomycetes</taxon>
        <taxon>Serinales incertae sedis</taxon>
        <taxon>Babjeviella</taxon>
    </lineage>
</organism>
<dbReference type="GeneID" id="30150030"/>
<feature type="domain" description="Domain of unknown function at the cortex 1" evidence="1">
    <location>
        <begin position="39"/>
        <end position="313"/>
    </location>
</feature>
<protein>
    <recommendedName>
        <fullName evidence="1">Domain of unknown function at the cortex 1 domain-containing protein</fullName>
    </recommendedName>
</protein>
<dbReference type="Proteomes" id="UP000094336">
    <property type="component" value="Unassembled WGS sequence"/>
</dbReference>
<dbReference type="Pfam" id="PF08588">
    <property type="entry name" value="Duc1"/>
    <property type="match status" value="1"/>
</dbReference>
<gene>
    <name evidence="2" type="ORF">BABINDRAFT_5228</name>
</gene>
<dbReference type="InterPro" id="IPR013897">
    <property type="entry name" value="Duc1"/>
</dbReference>
<evidence type="ECO:0000259" key="1">
    <source>
        <dbReference type="Pfam" id="PF08588"/>
    </source>
</evidence>